<feature type="region of interest" description="Disordered" evidence="6">
    <location>
        <begin position="102"/>
        <end position="123"/>
    </location>
</feature>
<dbReference type="EMBL" id="LT558130">
    <property type="protein sequence ID" value="SAM84375.1"/>
    <property type="molecule type" value="Genomic_DNA"/>
</dbReference>
<comment type="subcellular location">
    <subcellularLocation>
        <location evidence="1">Membrane</location>
        <topology evidence="1">Multi-pass membrane protein</topology>
    </subcellularLocation>
</comment>
<evidence type="ECO:0000313" key="8">
    <source>
        <dbReference type="EMBL" id="SAM84375.1"/>
    </source>
</evidence>
<keyword evidence="3 7" id="KW-0812">Transmembrane</keyword>
<evidence type="ECO:0000313" key="10">
    <source>
        <dbReference type="Proteomes" id="UP000179920"/>
    </source>
</evidence>
<name>A0A1K0HBW6_9BASI</name>
<keyword evidence="5 7" id="KW-0472">Membrane</keyword>
<keyword evidence="11" id="KW-1185">Reference proteome</keyword>
<evidence type="ECO:0000313" key="9">
    <source>
        <dbReference type="EMBL" id="SYW83243.1"/>
    </source>
</evidence>
<dbReference type="GO" id="GO:0000139">
    <property type="term" value="C:Golgi membrane"/>
    <property type="evidence" value="ECO:0007669"/>
    <property type="project" value="TreeGrafter"/>
</dbReference>
<evidence type="ECO:0000256" key="6">
    <source>
        <dbReference type="SAM" id="MobiDB-lite"/>
    </source>
</evidence>
<dbReference type="Proteomes" id="UP000179920">
    <property type="component" value="Chromosome XIV"/>
</dbReference>
<feature type="transmembrane region" description="Helical" evidence="7">
    <location>
        <begin position="45"/>
        <end position="62"/>
    </location>
</feature>
<organism evidence="8 10">
    <name type="scientific">Ustilago bromivora</name>
    <dbReference type="NCBI Taxonomy" id="307758"/>
    <lineage>
        <taxon>Eukaryota</taxon>
        <taxon>Fungi</taxon>
        <taxon>Dikarya</taxon>
        <taxon>Basidiomycota</taxon>
        <taxon>Ustilaginomycotina</taxon>
        <taxon>Ustilaginomycetes</taxon>
        <taxon>Ustilaginales</taxon>
        <taxon>Ustilaginaceae</taxon>
        <taxon>Ustilago</taxon>
    </lineage>
</organism>
<protein>
    <submittedName>
        <fullName evidence="8">Related to RER1 protein</fullName>
    </submittedName>
</protein>
<evidence type="ECO:0000313" key="11">
    <source>
        <dbReference type="Proteomes" id="UP000658997"/>
    </source>
</evidence>
<feature type="transmembrane region" description="Helical" evidence="7">
    <location>
        <begin position="68"/>
        <end position="87"/>
    </location>
</feature>
<dbReference type="EMBL" id="ULHB01000144">
    <property type="protein sequence ID" value="SYW83243.1"/>
    <property type="molecule type" value="Genomic_DNA"/>
</dbReference>
<evidence type="ECO:0000256" key="2">
    <source>
        <dbReference type="ARBA" id="ARBA00006070"/>
    </source>
</evidence>
<accession>A0A1K0HBW6</accession>
<dbReference type="PIRSF" id="PIRSF016013">
    <property type="entry name" value="AtER_Rer1p"/>
    <property type="match status" value="1"/>
</dbReference>
<dbReference type="GO" id="GO:0006621">
    <property type="term" value="P:protein retention in ER lumen"/>
    <property type="evidence" value="ECO:0007669"/>
    <property type="project" value="TreeGrafter"/>
</dbReference>
<evidence type="ECO:0000256" key="3">
    <source>
        <dbReference type="ARBA" id="ARBA00022692"/>
    </source>
</evidence>
<dbReference type="Proteomes" id="UP000658997">
    <property type="component" value="Unassembled WGS sequence"/>
</dbReference>
<dbReference type="PANTHER" id="PTHR10743">
    <property type="entry name" value="PROTEIN RER1"/>
    <property type="match status" value="1"/>
</dbReference>
<dbReference type="Pfam" id="PF03248">
    <property type="entry name" value="Rer1"/>
    <property type="match status" value="1"/>
</dbReference>
<sequence>MMRADDPDDGLNPSAPRQIEALIAHTSKLQQRYQSFLDSTTPYPLQRWGATSLLLLLFMLRIILSQGWYIVCYALFIYLLNLFLAFLTPKFDPSYEQDLAEQDVEEGEPGLPTSSSSSGSKGGNGGGLMSGVFGGSLNAQSGDDEFRPFIRRLPEFKFWLSATQAVGLSLLATTSSAFDVPVFWPILLMYFCVLFTITMRRQIKHMIRHKYVPFDLGRKTVYGRK</sequence>
<reference evidence="9" key="3">
    <citation type="submission" date="2018-08" db="EMBL/GenBank/DDBJ databases">
        <authorList>
            <person name="Guldener U."/>
        </authorList>
    </citation>
    <scope>NUCLEOTIDE SEQUENCE</scope>
    <source>
        <strain evidence="9">UB2</strain>
    </source>
</reference>
<proteinExistence type="inferred from homology"/>
<dbReference type="GO" id="GO:0006890">
    <property type="term" value="P:retrograde vesicle-mediated transport, Golgi to endoplasmic reticulum"/>
    <property type="evidence" value="ECO:0007669"/>
    <property type="project" value="TreeGrafter"/>
</dbReference>
<keyword evidence="4 7" id="KW-1133">Transmembrane helix</keyword>
<dbReference type="GO" id="GO:0005783">
    <property type="term" value="C:endoplasmic reticulum"/>
    <property type="evidence" value="ECO:0007669"/>
    <property type="project" value="GOC"/>
</dbReference>
<dbReference type="AlphaFoldDB" id="A0A1K0HBW6"/>
<comment type="similarity">
    <text evidence="2">Belongs to the RER1 family.</text>
</comment>
<dbReference type="PANTHER" id="PTHR10743:SF0">
    <property type="entry name" value="PROTEIN RER1"/>
    <property type="match status" value="1"/>
</dbReference>
<evidence type="ECO:0000256" key="5">
    <source>
        <dbReference type="ARBA" id="ARBA00023136"/>
    </source>
</evidence>
<dbReference type="InterPro" id="IPR004932">
    <property type="entry name" value="Rer1"/>
</dbReference>
<evidence type="ECO:0000256" key="1">
    <source>
        <dbReference type="ARBA" id="ARBA00004141"/>
    </source>
</evidence>
<evidence type="ECO:0000256" key="7">
    <source>
        <dbReference type="SAM" id="Phobius"/>
    </source>
</evidence>
<evidence type="ECO:0000256" key="4">
    <source>
        <dbReference type="ARBA" id="ARBA00022989"/>
    </source>
</evidence>
<feature type="transmembrane region" description="Helical" evidence="7">
    <location>
        <begin position="182"/>
        <end position="199"/>
    </location>
</feature>
<dbReference type="OrthoDB" id="448250at2759"/>
<reference evidence="8" key="2">
    <citation type="submission" date="2016-04" db="EMBL/GenBank/DDBJ databases">
        <authorList>
            <person name="Evans L.H."/>
            <person name="Alamgir A."/>
            <person name="Owens N."/>
            <person name="Weber N.D."/>
            <person name="Virtaneva K."/>
            <person name="Barbian K."/>
            <person name="Babar A."/>
            <person name="Rosenke K."/>
        </authorList>
    </citation>
    <scope>NUCLEOTIDE SEQUENCE</scope>
    <source>
        <strain evidence="8">UB2112</strain>
    </source>
</reference>
<gene>
    <name evidence="9" type="ORF">UBRO2_05134</name>
    <name evidence="8" type="ORF">UBRO_05616</name>
</gene>
<reference evidence="10" key="1">
    <citation type="submission" date="2016-04" db="EMBL/GenBank/DDBJ databases">
        <authorList>
            <person name="Guldener U."/>
            <person name="Guldener U."/>
        </authorList>
    </citation>
    <scope>NUCLEOTIDE SEQUENCE [LARGE SCALE GENOMIC DNA]</scope>
    <source>
        <strain evidence="10">UB2112</strain>
    </source>
</reference>